<reference evidence="1 2" key="1">
    <citation type="submission" date="2021-07" db="EMBL/GenBank/DDBJ databases">
        <title>Draft genome sequence of carbapenem-resistant Aeromonas spp. in Japan.</title>
        <authorList>
            <person name="Maehana S."/>
            <person name="Suzuki M."/>
            <person name="Kitasato H."/>
        </authorList>
    </citation>
    <scope>NUCLEOTIDE SEQUENCE [LARGE SCALE GENOMIC DNA]</scope>
    <source>
        <strain evidence="1 2">KAM382</strain>
    </source>
</reference>
<dbReference type="RefSeq" id="WP_203762634.1">
    <property type="nucleotide sequence ID" value="NZ_AP024402.1"/>
</dbReference>
<sequence>MEDDLTWLARNVTDSHMCDWYIKVADGYSSMTGGTPTGMSGTWCSRKQIIQRRAELQNKPSWSDAPEWATHLAQNGRGQWWFMLNGKLPGDGGGYFESDRSTIEVARGEVLGDWRDTLERRPADLSSAAVIKRLDEATQNVLAAVPALMDEKYSLEPELMPVSVSNETVQLDRPIAVAGTGNGSAAESAFLIGRVIDLLRTSVDHFSANELAELHQLCDAELTKRDAAVCGGQKYLDAQWFERGELPPVGTVCLYVVSDRLSAEVEITAHAKLGLCFVQVGQSGESYVSKTAELHRFRPIRTEREVAIEEMCNVAGLDGLVFGLVAGELYDAGYRKQNLPAK</sequence>
<name>A0ABD0B8Q2_AERCA</name>
<proteinExistence type="predicted"/>
<dbReference type="AlphaFoldDB" id="A0ABD0B8Q2"/>
<accession>A0ABD0B8Q2</accession>
<evidence type="ECO:0000313" key="1">
    <source>
        <dbReference type="EMBL" id="GJB92464.1"/>
    </source>
</evidence>
<dbReference type="Proteomes" id="UP000737420">
    <property type="component" value="Unassembled WGS sequence"/>
</dbReference>
<organism evidence="1 2">
    <name type="scientific">Aeromonas caviae</name>
    <name type="common">Aeromonas punctata</name>
    <dbReference type="NCBI Taxonomy" id="648"/>
    <lineage>
        <taxon>Bacteria</taxon>
        <taxon>Pseudomonadati</taxon>
        <taxon>Pseudomonadota</taxon>
        <taxon>Gammaproteobacteria</taxon>
        <taxon>Aeromonadales</taxon>
        <taxon>Aeromonadaceae</taxon>
        <taxon>Aeromonas</taxon>
    </lineage>
</organism>
<dbReference type="EMBL" id="BPOP01000024">
    <property type="protein sequence ID" value="GJB92464.1"/>
    <property type="molecule type" value="Genomic_DNA"/>
</dbReference>
<protein>
    <submittedName>
        <fullName evidence="1">Uncharacterized protein</fullName>
    </submittedName>
</protein>
<gene>
    <name evidence="1" type="ORF">KAM382_25250</name>
</gene>
<comment type="caution">
    <text evidence="1">The sequence shown here is derived from an EMBL/GenBank/DDBJ whole genome shotgun (WGS) entry which is preliminary data.</text>
</comment>
<evidence type="ECO:0000313" key="2">
    <source>
        <dbReference type="Proteomes" id="UP000737420"/>
    </source>
</evidence>